<keyword evidence="1" id="KW-0456">Lyase</keyword>
<dbReference type="EMBL" id="CP003531">
    <property type="protein sequence ID" value="AFK50898.1"/>
    <property type="molecule type" value="Genomic_DNA"/>
</dbReference>
<dbReference type="GO" id="GO:0016829">
    <property type="term" value="F:lyase activity"/>
    <property type="evidence" value="ECO:0007669"/>
    <property type="project" value="UniProtKB-KW"/>
</dbReference>
<dbReference type="eggNOG" id="arCOG04144">
    <property type="taxonomic scope" value="Archaea"/>
</dbReference>
<protein>
    <submittedName>
        <fullName evidence="1">N-glycosylase/DNA lyase</fullName>
    </submittedName>
</protein>
<dbReference type="GO" id="GO:0003906">
    <property type="term" value="F:DNA-(apurinic or apyrimidinic site) endonuclease activity"/>
    <property type="evidence" value="ECO:0007669"/>
    <property type="project" value="InterPro"/>
</dbReference>
<dbReference type="SUPFAM" id="SSF48150">
    <property type="entry name" value="DNA-glycosylase"/>
    <property type="match status" value="1"/>
</dbReference>
<evidence type="ECO:0000313" key="1">
    <source>
        <dbReference type="EMBL" id="AFK50898.1"/>
    </source>
</evidence>
<evidence type="ECO:0000313" key="2">
    <source>
        <dbReference type="Proteomes" id="UP000005270"/>
    </source>
</evidence>
<keyword evidence="2" id="KW-1185">Reference proteome</keyword>
<dbReference type="GO" id="GO:0006281">
    <property type="term" value="P:DNA repair"/>
    <property type="evidence" value="ECO:0007669"/>
    <property type="project" value="InterPro"/>
</dbReference>
<proteinExistence type="predicted"/>
<dbReference type="AlphaFoldDB" id="I3TDR0"/>
<sequence>MYSTRHLLHGLPPQGIGTLIVDRDRVRFIAGLLRGLGGFLECFERADPQFSAVRQVVERLGCGKSAVLVVANSLVSYQLSTTGEVYWTEFAKWVVSSSGGLYEVHRGFLESTRFNRARLLDKLDRLSRFYASRLAAELEADPLRYCGNLQGLVEELARTMGGSPEDKTIAFAGKMLRYVCLACGSETRGDVAVPVDRRNALLLLAGCLVRGCGGSLDECVGLLMTRHKRTALAALRELCTTAGVDCVKLDALTWALAGALTGRRRMDEILEAARGCLGGERIEILSELYSEFSKCLEPRTKGV</sequence>
<dbReference type="InParanoid" id="I3TDR0"/>
<dbReference type="STRING" id="1184251.TCELL_0473"/>
<organism evidence="1 2">
    <name type="scientific">Thermogladius calderae (strain DSM 22663 / VKM B-2946 / 1633)</name>
    <dbReference type="NCBI Taxonomy" id="1184251"/>
    <lineage>
        <taxon>Archaea</taxon>
        <taxon>Thermoproteota</taxon>
        <taxon>Thermoprotei</taxon>
        <taxon>Desulfurococcales</taxon>
        <taxon>Desulfurococcaceae</taxon>
        <taxon>Thermogladius</taxon>
    </lineage>
</organism>
<dbReference type="Gene3D" id="1.10.340.30">
    <property type="entry name" value="Hypothetical protein, domain 2"/>
    <property type="match status" value="1"/>
</dbReference>
<dbReference type="HOGENOM" id="CLU_085935_0_0_2"/>
<accession>I3TDR0</accession>
<name>I3TDR0_THEC1</name>
<dbReference type="GO" id="GO:0016799">
    <property type="term" value="F:hydrolase activity, hydrolyzing N-glycosyl compounds"/>
    <property type="evidence" value="ECO:0007669"/>
    <property type="project" value="InterPro"/>
</dbReference>
<dbReference type="KEGG" id="thg:TCELL_0473"/>
<dbReference type="InterPro" id="IPR015254">
    <property type="entry name" value="AGOG-like"/>
</dbReference>
<dbReference type="InterPro" id="IPR011257">
    <property type="entry name" value="DNA_glycosylase"/>
</dbReference>
<dbReference type="Pfam" id="PF09171">
    <property type="entry name" value="AGOG"/>
    <property type="match status" value="1"/>
</dbReference>
<gene>
    <name evidence="1" type="ordered locus">TCELL_0473</name>
</gene>
<reference evidence="1 2" key="1">
    <citation type="journal article" date="2012" name="J. Bacteriol.">
        <title>Complete genome sequence of the hyperthermophilic cellulolytic Crenarchaeon 'Thermogladius cellulolyticus' 1633.</title>
        <authorList>
            <person name="Mardanov A.V."/>
            <person name="Kochetkova T.V."/>
            <person name="Beletsky A.V."/>
            <person name="Bonch-Osmolovskaya E.A."/>
            <person name="Ravin N.V."/>
            <person name="Skryabin K.G."/>
        </authorList>
    </citation>
    <scope>NUCLEOTIDE SEQUENCE [LARGE SCALE GENOMIC DNA]</scope>
    <source>
        <strain evidence="2">DSM 22663 / VKM B-2946 / 1633</strain>
    </source>
</reference>
<dbReference type="Proteomes" id="UP000005270">
    <property type="component" value="Chromosome"/>
</dbReference>